<sequence length="455" mass="49810">MAFKVGLSEVVITPPIGTSLVGYFEDRKSTGIHDHLLAQTILFETPETRVALITCDLVALLPETVLETKGLIAKILPIPSDNIFIHTTHTHTGPATVGAFGVEQDEEYLKFLPKFLVGSVKEAFHNLVPARVGFGSGKEDGVSFNRRYLMKDGTVRTNPGGGDLWETMAGKGNPDIVKPAGPIDPEVGVIKIESEDGRLRAILVNFACHLDTVTGRLISADYAGVLRQVIRKVKGNDVMVGFFCGTSGNINHVNFQSGNLKTGYFAHTQWLGTILSGEVLRVTEKIDCAPVSVLKTASATFDIPIRKPRPEELKLARKLKEVGPEGLTGEEKLEWERRNNLFGDEIAWAKELILVVEEGKEKEVVPVGAFRLNDSAIVFLPGEVFVEFGLRIKSESRFKPTLVFQMVNSSLGYLPTREAFKQGTGYEERLARSSKLVPEAGGLITETALKLLNSL</sequence>
<accession>A0A2G9YAF6</accession>
<evidence type="ECO:0000313" key="1">
    <source>
        <dbReference type="EMBL" id="PIP16184.1"/>
    </source>
</evidence>
<reference evidence="1 2" key="1">
    <citation type="submission" date="2017-09" db="EMBL/GenBank/DDBJ databases">
        <title>Depth-based differentiation of microbial function through sediment-hosted aquifers and enrichment of novel symbionts in the deep terrestrial subsurface.</title>
        <authorList>
            <person name="Probst A.J."/>
            <person name="Ladd B."/>
            <person name="Jarett J.K."/>
            <person name="Geller-Mcgrath D.E."/>
            <person name="Sieber C.M."/>
            <person name="Emerson J.B."/>
            <person name="Anantharaman K."/>
            <person name="Thomas B.C."/>
            <person name="Malmstrom R."/>
            <person name="Stieglmeier M."/>
            <person name="Klingl A."/>
            <person name="Woyke T."/>
            <person name="Ryan C.M."/>
            <person name="Banfield J.F."/>
        </authorList>
    </citation>
    <scope>NUCLEOTIDE SEQUENCE [LARGE SCALE GENOMIC DNA]</scope>
    <source>
        <strain evidence="1">CG23_combo_of_CG06-09_8_20_14_all_48_7</strain>
    </source>
</reference>
<dbReference type="Proteomes" id="UP000230392">
    <property type="component" value="Unassembled WGS sequence"/>
</dbReference>
<evidence type="ECO:0000313" key="2">
    <source>
        <dbReference type="Proteomes" id="UP000230392"/>
    </source>
</evidence>
<name>A0A2G9YAF6_9BACT</name>
<dbReference type="AlphaFoldDB" id="A0A2G9YAF6"/>
<protein>
    <submittedName>
        <fullName evidence="1">Uncharacterized protein</fullName>
    </submittedName>
</protein>
<organism evidence="1 2">
    <name type="scientific">bacterium (Candidatus Ratteibacteria) CG23_combo_of_CG06-09_8_20_14_all_48_7</name>
    <dbReference type="NCBI Taxonomy" id="2014292"/>
    <lineage>
        <taxon>Bacteria</taxon>
        <taxon>Candidatus Ratteibacteria</taxon>
    </lineage>
</organism>
<dbReference type="EMBL" id="PCRF01000187">
    <property type="protein sequence ID" value="PIP16184.1"/>
    <property type="molecule type" value="Genomic_DNA"/>
</dbReference>
<comment type="caution">
    <text evidence="1">The sequence shown here is derived from an EMBL/GenBank/DDBJ whole genome shotgun (WGS) entry which is preliminary data.</text>
</comment>
<gene>
    <name evidence="1" type="ORF">COX46_03820</name>
</gene>
<proteinExistence type="predicted"/>